<keyword evidence="2" id="KW-1133">Transmembrane helix</keyword>
<keyword evidence="4" id="KW-1185">Reference proteome</keyword>
<dbReference type="PANTHER" id="PTHR38564:SF2">
    <property type="entry name" value="WU:FC46H12 PRECURSOR"/>
    <property type="match status" value="1"/>
</dbReference>
<comment type="caution">
    <text evidence="3">The sequence shown here is derived from an EMBL/GenBank/DDBJ whole genome shotgun (WGS) entry which is preliminary data.</text>
</comment>
<gene>
    <name evidence="3" type="ORF">ODALV1_LOCUS14319</name>
</gene>
<feature type="transmembrane region" description="Helical" evidence="2">
    <location>
        <begin position="56"/>
        <end position="75"/>
    </location>
</feature>
<accession>A0ABP1QRP3</accession>
<evidence type="ECO:0000256" key="1">
    <source>
        <dbReference type="SAM" id="MobiDB-lite"/>
    </source>
</evidence>
<proteinExistence type="predicted"/>
<reference evidence="3 4" key="1">
    <citation type="submission" date="2024-08" db="EMBL/GenBank/DDBJ databases">
        <authorList>
            <person name="Cucini C."/>
            <person name="Frati F."/>
        </authorList>
    </citation>
    <scope>NUCLEOTIDE SEQUENCE [LARGE SCALE GENOMIC DNA]</scope>
</reference>
<feature type="compositionally biased region" description="Polar residues" evidence="1">
    <location>
        <begin position="7"/>
        <end position="17"/>
    </location>
</feature>
<sequence>MADASSVMITDTQTNNERLLREPESGDMKVAVATTDNTGENSGKTCGCIWTKKMKILVALGIILTVISIAGACLFRNPTLFMYPLHASCNITWTFQQDCTQVRDKLVSQMELWKDDSTCGEGQKCLYTVGEIKDNELHATHTTPKAKYIDDMNYKFYKNSATGGCNVIGYSTSRIFFALLDFGTNYCNIHNLVEGAGLIDDPHYSELTRDEICTQYTSANCEKY</sequence>
<dbReference type="PANTHER" id="PTHR38564">
    <property type="entry name" value="SI:CH73-250A16.5-RELATED"/>
    <property type="match status" value="1"/>
</dbReference>
<evidence type="ECO:0000313" key="3">
    <source>
        <dbReference type="EMBL" id="CAL8110519.1"/>
    </source>
</evidence>
<protein>
    <submittedName>
        <fullName evidence="3">Uncharacterized protein</fullName>
    </submittedName>
</protein>
<feature type="region of interest" description="Disordered" evidence="1">
    <location>
        <begin position="1"/>
        <end position="26"/>
    </location>
</feature>
<dbReference type="Proteomes" id="UP001642540">
    <property type="component" value="Unassembled WGS sequence"/>
</dbReference>
<evidence type="ECO:0000256" key="2">
    <source>
        <dbReference type="SAM" id="Phobius"/>
    </source>
</evidence>
<keyword evidence="2" id="KW-0472">Membrane</keyword>
<organism evidence="3 4">
    <name type="scientific">Orchesella dallaii</name>
    <dbReference type="NCBI Taxonomy" id="48710"/>
    <lineage>
        <taxon>Eukaryota</taxon>
        <taxon>Metazoa</taxon>
        <taxon>Ecdysozoa</taxon>
        <taxon>Arthropoda</taxon>
        <taxon>Hexapoda</taxon>
        <taxon>Collembola</taxon>
        <taxon>Entomobryomorpha</taxon>
        <taxon>Entomobryoidea</taxon>
        <taxon>Orchesellidae</taxon>
        <taxon>Orchesellinae</taxon>
        <taxon>Orchesella</taxon>
    </lineage>
</organism>
<name>A0ABP1QRP3_9HEXA</name>
<keyword evidence="2" id="KW-0812">Transmembrane</keyword>
<evidence type="ECO:0000313" key="4">
    <source>
        <dbReference type="Proteomes" id="UP001642540"/>
    </source>
</evidence>
<dbReference type="EMBL" id="CAXLJM020000045">
    <property type="protein sequence ID" value="CAL8110519.1"/>
    <property type="molecule type" value="Genomic_DNA"/>
</dbReference>